<reference evidence="1" key="1">
    <citation type="submission" date="2023-06" db="EMBL/GenBank/DDBJ databases">
        <authorList>
            <person name="Kurt Z."/>
        </authorList>
    </citation>
    <scope>NUCLEOTIDE SEQUENCE</scope>
</reference>
<dbReference type="AlphaFoldDB" id="A0AA86NXJ7"/>
<name>A0AA86NXJ7_9EUKA</name>
<evidence type="ECO:0000313" key="1">
    <source>
        <dbReference type="EMBL" id="CAI9927541.1"/>
    </source>
</evidence>
<accession>A0AA86NXJ7</accession>
<dbReference type="Proteomes" id="UP001642409">
    <property type="component" value="Unassembled WGS sequence"/>
</dbReference>
<protein>
    <submittedName>
        <fullName evidence="2">Hypothetical_protein</fullName>
    </submittedName>
</protein>
<comment type="caution">
    <text evidence="1">The sequence shown here is derived from an EMBL/GenBank/DDBJ whole genome shotgun (WGS) entry which is preliminary data.</text>
</comment>
<gene>
    <name evidence="1" type="ORF">HINF_LOCUS15186</name>
    <name evidence="2" type="ORF">HINF_LOCUS2099</name>
</gene>
<dbReference type="EMBL" id="CATOUU010000380">
    <property type="protein sequence ID" value="CAI9927541.1"/>
    <property type="molecule type" value="Genomic_DNA"/>
</dbReference>
<evidence type="ECO:0000313" key="3">
    <source>
        <dbReference type="Proteomes" id="UP001642409"/>
    </source>
</evidence>
<sequence length="236" mass="27825">MKQQTKGRNTFKSEAEKQKIHQEIIQRVCYYLKLDKFEKQEAEDYQRNRDSMCRDINWKEMDMQINRRYATKSYCYKTFVDVIIPNLLSPYPHEIIVQVQDYIQEQVPLQPGLQEIARQPKAVTKLVKKIREQIKDKFELDGSDIHPYKKITEKINNNIKNCIKTCCNTPTNITARDLIINQAIREEYTITPSTIVNGTDNTYSSKCKDEIQICAASPNSAPTYFWQELEYFGLFE</sequence>
<organism evidence="1">
    <name type="scientific">Hexamita inflata</name>
    <dbReference type="NCBI Taxonomy" id="28002"/>
    <lineage>
        <taxon>Eukaryota</taxon>
        <taxon>Metamonada</taxon>
        <taxon>Diplomonadida</taxon>
        <taxon>Hexamitidae</taxon>
        <taxon>Hexamitinae</taxon>
        <taxon>Hexamita</taxon>
    </lineage>
</organism>
<keyword evidence="3" id="KW-1185">Reference proteome</keyword>
<dbReference type="EMBL" id="CAXDID020000003">
    <property type="protein sequence ID" value="CAL5972826.1"/>
    <property type="molecule type" value="Genomic_DNA"/>
</dbReference>
<evidence type="ECO:0000313" key="2">
    <source>
        <dbReference type="EMBL" id="CAL5972826.1"/>
    </source>
</evidence>
<proteinExistence type="predicted"/>
<reference evidence="2 3" key="2">
    <citation type="submission" date="2024-07" db="EMBL/GenBank/DDBJ databases">
        <authorList>
            <person name="Akdeniz Z."/>
        </authorList>
    </citation>
    <scope>NUCLEOTIDE SEQUENCE [LARGE SCALE GENOMIC DNA]</scope>
</reference>